<evidence type="ECO:0000256" key="1">
    <source>
        <dbReference type="SAM" id="SignalP"/>
    </source>
</evidence>
<dbReference type="AlphaFoldDB" id="A0A134BE62"/>
<dbReference type="EMBL" id="LSDL01000046">
    <property type="protein sequence ID" value="KXB78244.1"/>
    <property type="molecule type" value="Genomic_DNA"/>
</dbReference>
<organism evidence="2">
    <name type="scientific">Prevotella amnii</name>
    <dbReference type="NCBI Taxonomy" id="419005"/>
    <lineage>
        <taxon>Bacteria</taxon>
        <taxon>Pseudomonadati</taxon>
        <taxon>Bacteroidota</taxon>
        <taxon>Bacteroidia</taxon>
        <taxon>Bacteroidales</taxon>
        <taxon>Prevotellaceae</taxon>
        <taxon>Prevotella</taxon>
    </lineage>
</organism>
<protein>
    <submittedName>
        <fullName evidence="2">Uncharacterized protein</fullName>
    </submittedName>
</protein>
<feature type="non-terminal residue" evidence="2">
    <location>
        <position position="55"/>
    </location>
</feature>
<feature type="signal peptide" evidence="1">
    <location>
        <begin position="1"/>
        <end position="19"/>
    </location>
</feature>
<feature type="chain" id="PRO_5007462577" evidence="1">
    <location>
        <begin position="20"/>
        <end position="55"/>
    </location>
</feature>
<sequence>MKYIALTFLLCFISALSLAQSNKSWEQYIYELSSIEDESSYTNESTLKNLIFRCL</sequence>
<accession>A0A134BE62</accession>
<comment type="caution">
    <text evidence="2">The sequence shown here is derived from an EMBL/GenBank/DDBJ whole genome shotgun (WGS) entry which is preliminary data.</text>
</comment>
<dbReference type="STRING" id="419005.HMPREF1860_01017"/>
<reference evidence="2 3" key="1">
    <citation type="submission" date="2016-01" db="EMBL/GenBank/DDBJ databases">
        <authorList>
            <person name="Oliw E.H."/>
        </authorList>
    </citation>
    <scope>NUCLEOTIDE SEQUENCE [LARGE SCALE GENOMIC DNA]</scope>
    <source>
        <strain evidence="2 3">DNF00307</strain>
    </source>
</reference>
<evidence type="ECO:0000313" key="2">
    <source>
        <dbReference type="EMBL" id="KXB78244.1"/>
    </source>
</evidence>
<gene>
    <name evidence="2" type="ORF">HMPREF1860_01017</name>
</gene>
<evidence type="ECO:0000313" key="3">
    <source>
        <dbReference type="Proteomes" id="UP000070531"/>
    </source>
</evidence>
<name>A0A134BE62_9BACT</name>
<proteinExistence type="predicted"/>
<keyword evidence="1" id="KW-0732">Signal</keyword>
<dbReference type="Proteomes" id="UP000070531">
    <property type="component" value="Unassembled WGS sequence"/>
</dbReference>